<dbReference type="InterPro" id="IPR015422">
    <property type="entry name" value="PyrdxlP-dep_Trfase_small"/>
</dbReference>
<keyword evidence="6" id="KW-0055">Arginine biosynthesis</keyword>
<dbReference type="InterPro" id="IPR004636">
    <property type="entry name" value="AcOrn/SuccOrn_fam"/>
</dbReference>
<dbReference type="PROSITE" id="PS00600">
    <property type="entry name" value="AA_TRANSFER_CLASS_3"/>
    <property type="match status" value="1"/>
</dbReference>
<dbReference type="PIRSF" id="PIRSF000521">
    <property type="entry name" value="Transaminase_4ab_Lys_Orn"/>
    <property type="match status" value="1"/>
</dbReference>
<evidence type="ECO:0000313" key="12">
    <source>
        <dbReference type="Proteomes" id="UP000549797"/>
    </source>
</evidence>
<organism evidence="10 11">
    <name type="scientific">Marine Group I thaumarchaeote</name>
    <dbReference type="NCBI Taxonomy" id="2511932"/>
    <lineage>
        <taxon>Archaea</taxon>
        <taxon>Nitrososphaerota</taxon>
        <taxon>Marine Group I</taxon>
    </lineage>
</organism>
<dbReference type="InterPro" id="IPR015424">
    <property type="entry name" value="PyrdxlP-dep_Trfase"/>
</dbReference>
<evidence type="ECO:0000256" key="2">
    <source>
        <dbReference type="ARBA" id="ARBA00022576"/>
    </source>
</evidence>
<dbReference type="Pfam" id="PF00202">
    <property type="entry name" value="Aminotran_3"/>
    <property type="match status" value="1"/>
</dbReference>
<evidence type="ECO:0000313" key="10">
    <source>
        <dbReference type="EMBL" id="NWK14151.1"/>
    </source>
</evidence>
<evidence type="ECO:0000256" key="3">
    <source>
        <dbReference type="ARBA" id="ARBA00022605"/>
    </source>
</evidence>
<dbReference type="EMBL" id="JACATH010000003">
    <property type="protein sequence ID" value="NWJ57179.1"/>
    <property type="molecule type" value="Genomic_DNA"/>
</dbReference>
<keyword evidence="3 6" id="KW-0028">Amino-acid biosynthesis</keyword>
<comment type="subcellular location">
    <subcellularLocation>
        <location evidence="6">Cytoplasm</location>
    </subcellularLocation>
</comment>
<protein>
    <recommendedName>
        <fullName evidence="6">Putative [LysW]-aminoadipate semialdehyde/glutamate semialdehyde transaminase</fullName>
        <ecNumber evidence="6">2.6.1.118</ecNumber>
        <ecNumber evidence="6">2.6.1.124</ecNumber>
    </recommendedName>
</protein>
<dbReference type="GO" id="GO:0005737">
    <property type="term" value="C:cytoplasm"/>
    <property type="evidence" value="ECO:0007669"/>
    <property type="project" value="UniProtKB-SubCell"/>
</dbReference>
<evidence type="ECO:0000256" key="1">
    <source>
        <dbReference type="ARBA" id="ARBA00022490"/>
    </source>
</evidence>
<dbReference type="CDD" id="cd00610">
    <property type="entry name" value="OAT_like"/>
    <property type="match status" value="1"/>
</dbReference>
<evidence type="ECO:0000256" key="6">
    <source>
        <dbReference type="HAMAP-Rule" id="MF_02084"/>
    </source>
</evidence>
<dbReference type="EC" id="2.6.1.124" evidence="6"/>
<evidence type="ECO:0000313" key="11">
    <source>
        <dbReference type="Proteomes" id="UP000535457"/>
    </source>
</evidence>
<dbReference type="EMBL" id="JACATG010000008">
    <property type="protein sequence ID" value="NWK14151.1"/>
    <property type="molecule type" value="Genomic_DNA"/>
</dbReference>
<dbReference type="InterPro" id="IPR050103">
    <property type="entry name" value="Class-III_PLP-dep_AT"/>
</dbReference>
<comment type="caution">
    <text evidence="6">Lacks conserved residue(s) required for the propagation of feature annotation.</text>
</comment>
<evidence type="ECO:0000313" key="9">
    <source>
        <dbReference type="EMBL" id="NWK09106.1"/>
    </source>
</evidence>
<keyword evidence="1 6" id="KW-0963">Cytoplasm</keyword>
<evidence type="ECO:0000256" key="4">
    <source>
        <dbReference type="ARBA" id="ARBA00022679"/>
    </source>
</evidence>
<feature type="binding site" evidence="6">
    <location>
        <position position="269"/>
    </location>
    <ligand>
        <name>substrate</name>
    </ligand>
</feature>
<dbReference type="UniPathway" id="UPA00033">
    <property type="reaction ID" value="UER00038"/>
</dbReference>
<dbReference type="Gene3D" id="3.90.1150.10">
    <property type="entry name" value="Aspartate Aminotransferase, domain 1"/>
    <property type="match status" value="1"/>
</dbReference>
<dbReference type="PANTHER" id="PTHR11986:SF79">
    <property type="entry name" value="ACETYLORNITHINE AMINOTRANSFERASE, MITOCHONDRIAL"/>
    <property type="match status" value="1"/>
</dbReference>
<comment type="function">
    <text evidence="6">Involved in both the arginine and lysine biosynthetic pathways.</text>
</comment>
<keyword evidence="2 6" id="KW-0032">Aminotransferase</keyword>
<feature type="modified residue" description="N6-(pyridoxal phosphate)lysine" evidence="6">
    <location>
        <position position="241"/>
    </location>
</feature>
<comment type="pathway">
    <text evidence="6">Amino-acid biosynthesis; L-lysine biosynthesis via AAA pathway; L-lysine from L-alpha-aminoadipate (Thermus route): step 4/5.</text>
</comment>
<keyword evidence="6" id="KW-0457">Lysine biosynthesis</keyword>
<reference evidence="10" key="2">
    <citation type="submission" date="2020-06" db="EMBL/GenBank/DDBJ databases">
        <authorList>
            <person name="Wang Y."/>
        </authorList>
    </citation>
    <scope>NUCLEOTIDE SEQUENCE</scope>
    <source>
        <strain evidence="9">D1a</strain>
        <strain evidence="8">L15a</strain>
        <strain evidence="10">L19a</strain>
        <strain evidence="7">T1L11</strain>
    </source>
</reference>
<dbReference type="AlphaFoldDB" id="A0A7K4P623"/>
<comment type="catalytic activity">
    <reaction evidence="6">
        <text>[amino-group carrier protein]-C-terminal-gamma-(L-ornithyl)-L-glutamate + 2-oxoglutarate = [amino-group carrier protein]-C-terminal-gamma-(L-glutamyl-5-semialdehyde)-L-glutamate + L-glutamate</text>
        <dbReference type="Rhea" id="RHEA:52672"/>
        <dbReference type="Rhea" id="RHEA-COMP:13327"/>
        <dbReference type="Rhea" id="RHEA-COMP:13328"/>
        <dbReference type="ChEBI" id="CHEBI:16810"/>
        <dbReference type="ChEBI" id="CHEBI:29985"/>
        <dbReference type="ChEBI" id="CHEBI:136761"/>
        <dbReference type="ChEBI" id="CHEBI:136763"/>
        <dbReference type="EC" id="2.6.1.124"/>
    </reaction>
</comment>
<dbReference type="EMBL" id="JACATE010000005">
    <property type="protein sequence ID" value="NWJ28538.1"/>
    <property type="molecule type" value="Genomic_DNA"/>
</dbReference>
<keyword evidence="4 6" id="KW-0808">Transferase</keyword>
<accession>A0A7K4P623</accession>
<feature type="binding site" evidence="6">
    <location>
        <begin position="212"/>
        <end position="215"/>
    </location>
    <ligand>
        <name>pyridoxal 5'-phosphate</name>
        <dbReference type="ChEBI" id="CHEBI:597326"/>
    </ligand>
</feature>
<dbReference type="SUPFAM" id="SSF53383">
    <property type="entry name" value="PLP-dependent transferases"/>
    <property type="match status" value="1"/>
</dbReference>
<evidence type="ECO:0000313" key="14">
    <source>
        <dbReference type="Proteomes" id="UP000575480"/>
    </source>
</evidence>
<dbReference type="Gene3D" id="3.40.640.10">
    <property type="entry name" value="Type I PLP-dependent aspartate aminotransferase-like (Major domain)"/>
    <property type="match status" value="1"/>
</dbReference>
<evidence type="ECO:0000313" key="13">
    <source>
        <dbReference type="Proteomes" id="UP000563820"/>
    </source>
</evidence>
<dbReference type="NCBIfam" id="TIGR00707">
    <property type="entry name" value="argD"/>
    <property type="match status" value="1"/>
</dbReference>
<sequence>MSEDQFMGNLYQRFPVTIEKGVGAHVWDIDGKEYIDCMGGYGVALVGHQNQRVNNAIKKQLDKIITVHSSLYNKTREEFLKMLIGLAPKGLTQVHLNNSGAEAIEAAIKFARKFTGKKGMIAMKGSYHGKSFGALSLTFSPKYRKPFEPLVEKVSFASFGDIESLRSVIDDDTAFVILEPIQGESGIIVAPEGFLQEVRKLCNEKGILLIFDEIQAGLGRTGRLWACDHWNTAPDILCLAKGIAGGVPMGVTLVRPEILASMSKGEHSSTFGGNPLSCAAGIASLKALTEDGLIENSEKMGKIFREGLEKLKEKHTMIREIRGKGLMIGIEMKFEIKDILMGLIKEGILMLYSGRNILRILPPLVISEDDITKVLHVLDSILTEEEQKRNVHR</sequence>
<dbReference type="Proteomes" id="UP000549797">
    <property type="component" value="Unassembled WGS sequence"/>
</dbReference>
<comment type="catalytic activity">
    <reaction evidence="6">
        <text>[amino-group carrier protein]-C-terminal-gamma-(L-lysyl)-L-glutamate + 2-oxoglutarate = [amino-group carrier protein]-C-terminal-N-(1-carboxy-5-oxopentan-1-yl)-L-glutamine + L-glutamate</text>
        <dbReference type="Rhea" id="RHEA:41952"/>
        <dbReference type="Rhea" id="RHEA-COMP:9714"/>
        <dbReference type="Rhea" id="RHEA-COMP:9715"/>
        <dbReference type="ChEBI" id="CHEBI:16810"/>
        <dbReference type="ChEBI" id="CHEBI:29985"/>
        <dbReference type="ChEBI" id="CHEBI:78501"/>
        <dbReference type="ChEBI" id="CHEBI:78526"/>
        <dbReference type="EC" id="2.6.1.118"/>
    </reaction>
</comment>
<dbReference type="GO" id="GO:0042450">
    <property type="term" value="P:L-arginine biosynthetic process via ornithine"/>
    <property type="evidence" value="ECO:0007669"/>
    <property type="project" value="UniProtKB-UniRule"/>
</dbReference>
<dbReference type="Proteomes" id="UP000535457">
    <property type="component" value="Unassembled WGS sequence"/>
</dbReference>
<comment type="pathway">
    <text evidence="6">Amino-acid biosynthesis; L-arginine biosynthesis.</text>
</comment>
<dbReference type="GO" id="GO:0019878">
    <property type="term" value="P:lysine biosynthetic process via aminoadipic acid"/>
    <property type="evidence" value="ECO:0007669"/>
    <property type="project" value="UniProtKB-UniRule"/>
</dbReference>
<dbReference type="UniPathway" id="UPA00068"/>
<dbReference type="PANTHER" id="PTHR11986">
    <property type="entry name" value="AMINOTRANSFERASE CLASS III"/>
    <property type="match status" value="1"/>
</dbReference>
<dbReference type="InterPro" id="IPR037537">
    <property type="entry name" value="LysJ"/>
</dbReference>
<dbReference type="GO" id="GO:0042802">
    <property type="term" value="F:identical protein binding"/>
    <property type="evidence" value="ECO:0007669"/>
    <property type="project" value="TreeGrafter"/>
</dbReference>
<feature type="binding site" evidence="6">
    <location>
        <position position="270"/>
    </location>
    <ligand>
        <name>pyridoxal 5'-phosphate</name>
        <dbReference type="ChEBI" id="CHEBI:597326"/>
    </ligand>
</feature>
<dbReference type="InterPro" id="IPR005814">
    <property type="entry name" value="Aminotrans_3"/>
</dbReference>
<dbReference type="GO" id="GO:0030170">
    <property type="term" value="F:pyridoxal phosphate binding"/>
    <property type="evidence" value="ECO:0007669"/>
    <property type="project" value="InterPro"/>
</dbReference>
<evidence type="ECO:0000256" key="5">
    <source>
        <dbReference type="ARBA" id="ARBA00022898"/>
    </source>
</evidence>
<dbReference type="EMBL" id="JACATJ010000007">
    <property type="protein sequence ID" value="NWK09106.1"/>
    <property type="molecule type" value="Genomic_DNA"/>
</dbReference>
<comment type="caution">
    <text evidence="10">The sequence shown here is derived from an EMBL/GenBank/DDBJ whole genome shotgun (WGS) entry which is preliminary data.</text>
</comment>
<dbReference type="InterPro" id="IPR015421">
    <property type="entry name" value="PyrdxlP-dep_Trfase_major"/>
</dbReference>
<evidence type="ECO:0000313" key="7">
    <source>
        <dbReference type="EMBL" id="NWJ28538.1"/>
    </source>
</evidence>
<dbReference type="FunFam" id="3.40.640.10:FF:000004">
    <property type="entry name" value="Acetylornithine aminotransferase"/>
    <property type="match status" value="1"/>
</dbReference>
<dbReference type="Proteomes" id="UP000563820">
    <property type="component" value="Unassembled WGS sequence"/>
</dbReference>
<feature type="binding site" evidence="6">
    <location>
        <begin position="100"/>
        <end position="101"/>
    </location>
    <ligand>
        <name>pyridoxal 5'-phosphate</name>
        <dbReference type="ChEBI" id="CHEBI:597326"/>
    </ligand>
</feature>
<dbReference type="InterPro" id="IPR049704">
    <property type="entry name" value="Aminotrans_3_PPA_site"/>
</dbReference>
<name>A0A7K4P623_9ARCH</name>
<proteinExistence type="inferred from homology"/>
<dbReference type="Proteomes" id="UP000575480">
    <property type="component" value="Unassembled WGS sequence"/>
</dbReference>
<comment type="cofactor">
    <cofactor evidence="6">
        <name>pyridoxal 5'-phosphate</name>
        <dbReference type="ChEBI" id="CHEBI:597326"/>
    </cofactor>
    <text evidence="6">Binds 1 pyridoxal phosphate per subunit.</text>
</comment>
<reference evidence="11 12" key="1">
    <citation type="journal article" date="2019" name="Environ. Microbiol.">
        <title>Genomics insights into ecotype formation of ammonia-oxidizing archaea in the deep ocean.</title>
        <authorList>
            <person name="Wang Y."/>
            <person name="Huang J.M."/>
            <person name="Cui G.J."/>
            <person name="Nunoura T."/>
            <person name="Takaki Y."/>
            <person name="Li W.L."/>
            <person name="Li J."/>
            <person name="Gao Z.M."/>
            <person name="Takai K."/>
            <person name="Zhang A.Q."/>
            <person name="Stepanauskas R."/>
        </authorList>
    </citation>
    <scope>NUCLEOTIDE SEQUENCE [LARGE SCALE GENOMIC DNA]</scope>
    <source>
        <strain evidence="9 12">D1a</strain>
        <strain evidence="8 14">L15a</strain>
        <strain evidence="10 11">L19a</strain>
        <strain evidence="7 13">T1L11</strain>
    </source>
</reference>
<keyword evidence="5 6" id="KW-0663">Pyridoxal phosphate</keyword>
<evidence type="ECO:0000313" key="8">
    <source>
        <dbReference type="EMBL" id="NWJ57179.1"/>
    </source>
</evidence>
<dbReference type="EC" id="2.6.1.118" evidence="6"/>
<gene>
    <name evidence="6" type="primary">lysJ</name>
    <name evidence="7" type="ORF">HX848_04010</name>
    <name evidence="9" type="ORF">HX852_04905</name>
    <name evidence="10" type="ORF">HX853_05905</name>
    <name evidence="8" type="ORF">HX858_05430</name>
</gene>
<comment type="similarity">
    <text evidence="6">Belongs to the class-III pyridoxal-phosphate-dependent aminotransferase family. LysJ subfamily.</text>
</comment>
<comment type="subunit">
    <text evidence="6">Homodimer.</text>
</comment>
<dbReference type="HAMAP" id="MF_02084">
    <property type="entry name" value="LysJ_aminotrans_3"/>
    <property type="match status" value="1"/>
</dbReference>
<dbReference type="GO" id="GO:0008483">
    <property type="term" value="F:transaminase activity"/>
    <property type="evidence" value="ECO:0007669"/>
    <property type="project" value="UniProtKB-UniRule"/>
</dbReference>